<dbReference type="PRINTS" id="PR00111">
    <property type="entry name" value="ABHYDROLASE"/>
</dbReference>
<dbReference type="PRINTS" id="PR00793">
    <property type="entry name" value="PROAMNOPTASE"/>
</dbReference>
<proteinExistence type="inferred from homology"/>
<accession>A0A7G8BEL3</accession>
<feature type="signal peptide" evidence="3">
    <location>
        <begin position="1"/>
        <end position="17"/>
    </location>
</feature>
<dbReference type="InterPro" id="IPR050266">
    <property type="entry name" value="AB_hydrolase_sf"/>
</dbReference>
<evidence type="ECO:0000313" key="6">
    <source>
        <dbReference type="Proteomes" id="UP000515312"/>
    </source>
</evidence>
<gene>
    <name evidence="5" type="ORF">H7849_17965</name>
</gene>
<dbReference type="PANTHER" id="PTHR43798">
    <property type="entry name" value="MONOACYLGLYCEROL LIPASE"/>
    <property type="match status" value="1"/>
</dbReference>
<dbReference type="RefSeq" id="WP_186741255.1">
    <property type="nucleotide sequence ID" value="NZ_CP060394.1"/>
</dbReference>
<dbReference type="InterPro" id="IPR000073">
    <property type="entry name" value="AB_hydrolase_1"/>
</dbReference>
<comment type="similarity">
    <text evidence="1">Belongs to the peptidase S33 family.</text>
</comment>
<dbReference type="InterPro" id="IPR002410">
    <property type="entry name" value="Peptidase_S33"/>
</dbReference>
<reference evidence="5 6" key="1">
    <citation type="submission" date="2020-08" db="EMBL/GenBank/DDBJ databases">
        <title>Edaphobacter telluris sp. nov. and Acidobacterium dinghuensis sp. nov., two acidobacteria isolated from forest soil.</title>
        <authorList>
            <person name="Fu J."/>
            <person name="Qiu L."/>
        </authorList>
    </citation>
    <scope>NUCLEOTIDE SEQUENCE [LARGE SCALE GENOMIC DNA]</scope>
    <source>
        <strain evidence="5">4Y35</strain>
    </source>
</reference>
<evidence type="ECO:0000256" key="1">
    <source>
        <dbReference type="ARBA" id="ARBA00010088"/>
    </source>
</evidence>
<dbReference type="Proteomes" id="UP000515312">
    <property type="component" value="Chromosome"/>
</dbReference>
<dbReference type="SUPFAM" id="SSF53474">
    <property type="entry name" value="alpha/beta-Hydrolases"/>
    <property type="match status" value="1"/>
</dbReference>
<keyword evidence="2 5" id="KW-0378">Hydrolase</keyword>
<dbReference type="EMBL" id="CP060394">
    <property type="protein sequence ID" value="QNI30983.1"/>
    <property type="molecule type" value="Genomic_DNA"/>
</dbReference>
<protein>
    <submittedName>
        <fullName evidence="5">Alpha/beta fold hydrolase</fullName>
    </submittedName>
</protein>
<keyword evidence="6" id="KW-1185">Reference proteome</keyword>
<dbReference type="GO" id="GO:0006508">
    <property type="term" value="P:proteolysis"/>
    <property type="evidence" value="ECO:0007669"/>
    <property type="project" value="InterPro"/>
</dbReference>
<dbReference type="KEGG" id="adin:H7849_17965"/>
<name>A0A7G8BEL3_9BACT</name>
<feature type="domain" description="AB hydrolase-1" evidence="4">
    <location>
        <begin position="47"/>
        <end position="287"/>
    </location>
</feature>
<dbReference type="AlphaFoldDB" id="A0A7G8BEL3"/>
<keyword evidence="3" id="KW-0732">Signal</keyword>
<dbReference type="Gene3D" id="3.40.50.1820">
    <property type="entry name" value="alpha/beta hydrolase"/>
    <property type="match status" value="1"/>
</dbReference>
<evidence type="ECO:0000256" key="3">
    <source>
        <dbReference type="SAM" id="SignalP"/>
    </source>
</evidence>
<feature type="chain" id="PRO_5028949601" evidence="3">
    <location>
        <begin position="18"/>
        <end position="301"/>
    </location>
</feature>
<evidence type="ECO:0000259" key="4">
    <source>
        <dbReference type="Pfam" id="PF00561"/>
    </source>
</evidence>
<sequence>MHRLLILLLVFSPAAWTQQTAPTNGMVKTPDVDLAYEVYGAASANTPVIAVNGGPGLSHKYMLQNDVWSRLSQKRQIVFYDQRGTGKSQRVSANASQGMDAQVADLEAVRAHLGFEKVDLVGDSYGGLLSMAYVSAHPEHVRKLILSDSAPPAWKEIVHLLPQVFPDVEEQDAAIGKKLGNTDEAAQQELINHFRMIFYSQDLMHKYLDGIGDIGYVPKVGEAVGKATENIDLTAQLPKFTQPTLIITGRFDMNVAPLTAWRMYKAIPGAKLEIFEKSGHLSSYEEPDKYVQIVDTFLSGQ</sequence>
<dbReference type="InterPro" id="IPR029058">
    <property type="entry name" value="AB_hydrolase_fold"/>
</dbReference>
<dbReference type="GO" id="GO:0016020">
    <property type="term" value="C:membrane"/>
    <property type="evidence" value="ECO:0007669"/>
    <property type="project" value="TreeGrafter"/>
</dbReference>
<dbReference type="Pfam" id="PF00561">
    <property type="entry name" value="Abhydrolase_1"/>
    <property type="match status" value="1"/>
</dbReference>
<organism evidence="5 6">
    <name type="scientific">Alloacidobacterium dinghuense</name>
    <dbReference type="NCBI Taxonomy" id="2763107"/>
    <lineage>
        <taxon>Bacteria</taxon>
        <taxon>Pseudomonadati</taxon>
        <taxon>Acidobacteriota</taxon>
        <taxon>Terriglobia</taxon>
        <taxon>Terriglobales</taxon>
        <taxon>Acidobacteriaceae</taxon>
        <taxon>Alloacidobacterium</taxon>
    </lineage>
</organism>
<dbReference type="PANTHER" id="PTHR43798:SF33">
    <property type="entry name" value="HYDROLASE, PUTATIVE (AFU_ORTHOLOGUE AFUA_2G14860)-RELATED"/>
    <property type="match status" value="1"/>
</dbReference>
<dbReference type="GO" id="GO:0008233">
    <property type="term" value="F:peptidase activity"/>
    <property type="evidence" value="ECO:0007669"/>
    <property type="project" value="InterPro"/>
</dbReference>
<evidence type="ECO:0000256" key="2">
    <source>
        <dbReference type="ARBA" id="ARBA00022801"/>
    </source>
</evidence>
<evidence type="ECO:0000313" key="5">
    <source>
        <dbReference type="EMBL" id="QNI30983.1"/>
    </source>
</evidence>